<dbReference type="RefSeq" id="WP_157399468.1">
    <property type="nucleotide sequence ID" value="NZ_WSEL01000009.1"/>
</dbReference>
<evidence type="ECO:0000256" key="12">
    <source>
        <dbReference type="PROSITE-ProRule" id="PRU10144"/>
    </source>
</evidence>
<dbReference type="InterPro" id="IPR036942">
    <property type="entry name" value="Beta-barrel_TonB_sf"/>
</dbReference>
<sequence length="647" mass="68912">MNHFSPCRHPAALALALAIPSAAALAQSPSLQETTVTATRFAEQPRSLPYGVSVVTAQDIARSGASSVNEALMRVLGIPGRQDFFGGGDYSLDLRGFGTTSDNNQVIMLDGVRLSENDIGGTRIAGIPIDSVERIEVLRGSGAVLYGEGATGGVIVITTKAGLGRQLPNSASVYGGVGSYGLRDLRANAHVGGGGFSVDMSGQKRKADNHRDNFASDLDAASIGGQWSGENVRIGARLTRDDLEAGLPGALSDAQYAANPRQTTNPLDRASIRNELASAFAELQAGAWQLGLDLGRRTKQLRSINFGLPFDFDTHATTGALRARHQTTFGGIANELRLGVDVGDWTRERFGAAASTGTQSNVGVYVKDDVTLAGGTRLSAGVRSEKVSKAFDDGFSPSTLEDRPVAWELGASQPVAEYTTVFARFGNSFRLATVDEFSFTTPGVPLRPQTSRDLELGARWEPAGTRLEVRLYRHDLTDEIGFDPAAVGPFGPFGANVNLAPTRRQGLEVEAMRELSKTVAVRVSAALRQSTFRSGPYAGNDVPLSPNQTLALRGDWTPLAGHRLTGGVQWVGEQTPQFDNACRIPAYATVDVRYAVQWRNAEFSLGVANLLDQRYYSQAFGCTAAGQVTSIYPEPGRAATAAVRVQF</sequence>
<reference evidence="17 18" key="1">
    <citation type="submission" date="2019-12" db="EMBL/GenBank/DDBJ databases">
        <authorList>
            <person name="Huq M.A."/>
        </authorList>
    </citation>
    <scope>NUCLEOTIDE SEQUENCE [LARGE SCALE GENOMIC DNA]</scope>
    <source>
        <strain evidence="17 18">MAH-25</strain>
    </source>
</reference>
<evidence type="ECO:0000256" key="10">
    <source>
        <dbReference type="ARBA" id="ARBA00023237"/>
    </source>
</evidence>
<organism evidence="17 18">
    <name type="scientific">Ramlibacter pinisoli</name>
    <dbReference type="NCBI Taxonomy" id="2682844"/>
    <lineage>
        <taxon>Bacteria</taxon>
        <taxon>Pseudomonadati</taxon>
        <taxon>Pseudomonadota</taxon>
        <taxon>Betaproteobacteria</taxon>
        <taxon>Burkholderiales</taxon>
        <taxon>Comamonadaceae</taxon>
        <taxon>Ramlibacter</taxon>
    </lineage>
</organism>
<keyword evidence="4 11" id="KW-1134">Transmembrane beta strand</keyword>
<evidence type="ECO:0000256" key="2">
    <source>
        <dbReference type="ARBA" id="ARBA00009810"/>
    </source>
</evidence>
<keyword evidence="10 11" id="KW-0998">Cell outer membrane</keyword>
<dbReference type="GO" id="GO:0015344">
    <property type="term" value="F:siderophore uptake transmembrane transporter activity"/>
    <property type="evidence" value="ECO:0007669"/>
    <property type="project" value="TreeGrafter"/>
</dbReference>
<evidence type="ECO:0000256" key="5">
    <source>
        <dbReference type="ARBA" id="ARBA00022692"/>
    </source>
</evidence>
<comment type="caution">
    <text evidence="17">The sequence shown here is derived from an EMBL/GenBank/DDBJ whole genome shotgun (WGS) entry which is preliminary data.</text>
</comment>
<keyword evidence="7 13" id="KW-0798">TonB box</keyword>
<evidence type="ECO:0000256" key="4">
    <source>
        <dbReference type="ARBA" id="ARBA00022452"/>
    </source>
</evidence>
<keyword evidence="18" id="KW-1185">Reference proteome</keyword>
<evidence type="ECO:0000256" key="14">
    <source>
        <dbReference type="SAM" id="SignalP"/>
    </source>
</evidence>
<dbReference type="Gene3D" id="2.170.130.10">
    <property type="entry name" value="TonB-dependent receptor, plug domain"/>
    <property type="match status" value="1"/>
</dbReference>
<evidence type="ECO:0000256" key="7">
    <source>
        <dbReference type="ARBA" id="ARBA00023077"/>
    </source>
</evidence>
<dbReference type="Pfam" id="PF00593">
    <property type="entry name" value="TonB_dep_Rec_b-barrel"/>
    <property type="match status" value="1"/>
</dbReference>
<dbReference type="GO" id="GO:0009279">
    <property type="term" value="C:cell outer membrane"/>
    <property type="evidence" value="ECO:0007669"/>
    <property type="project" value="UniProtKB-SubCell"/>
</dbReference>
<dbReference type="PANTHER" id="PTHR30069">
    <property type="entry name" value="TONB-DEPENDENT OUTER MEMBRANE RECEPTOR"/>
    <property type="match status" value="1"/>
</dbReference>
<keyword evidence="3 11" id="KW-0813">Transport</keyword>
<evidence type="ECO:0000256" key="1">
    <source>
        <dbReference type="ARBA" id="ARBA00004571"/>
    </source>
</evidence>
<evidence type="ECO:0000313" key="17">
    <source>
        <dbReference type="EMBL" id="MVQ31418.1"/>
    </source>
</evidence>
<keyword evidence="5 11" id="KW-0812">Transmembrane</keyword>
<evidence type="ECO:0000256" key="13">
    <source>
        <dbReference type="RuleBase" id="RU003357"/>
    </source>
</evidence>
<dbReference type="PROSITE" id="PS01156">
    <property type="entry name" value="TONB_DEPENDENT_REC_2"/>
    <property type="match status" value="1"/>
</dbReference>
<dbReference type="InterPro" id="IPR039426">
    <property type="entry name" value="TonB-dep_rcpt-like"/>
</dbReference>
<dbReference type="SUPFAM" id="SSF56935">
    <property type="entry name" value="Porins"/>
    <property type="match status" value="1"/>
</dbReference>
<dbReference type="Proteomes" id="UP000469385">
    <property type="component" value="Unassembled WGS sequence"/>
</dbReference>
<comment type="similarity">
    <text evidence="2 11 13">Belongs to the TonB-dependent receptor family.</text>
</comment>
<evidence type="ECO:0000256" key="8">
    <source>
        <dbReference type="ARBA" id="ARBA00023136"/>
    </source>
</evidence>
<proteinExistence type="inferred from homology"/>
<evidence type="ECO:0000259" key="16">
    <source>
        <dbReference type="Pfam" id="PF07715"/>
    </source>
</evidence>
<dbReference type="EMBL" id="WSEL01000009">
    <property type="protein sequence ID" value="MVQ31418.1"/>
    <property type="molecule type" value="Genomic_DNA"/>
</dbReference>
<evidence type="ECO:0000256" key="3">
    <source>
        <dbReference type="ARBA" id="ARBA00022448"/>
    </source>
</evidence>
<dbReference type="PROSITE" id="PS52016">
    <property type="entry name" value="TONB_DEPENDENT_REC_3"/>
    <property type="match status" value="1"/>
</dbReference>
<feature type="signal peptide" evidence="14">
    <location>
        <begin position="1"/>
        <end position="26"/>
    </location>
</feature>
<accession>A0A6N8IXB5</accession>
<dbReference type="GO" id="GO:0044718">
    <property type="term" value="P:siderophore transmembrane transport"/>
    <property type="evidence" value="ECO:0007669"/>
    <property type="project" value="TreeGrafter"/>
</dbReference>
<evidence type="ECO:0000256" key="6">
    <source>
        <dbReference type="ARBA" id="ARBA00022729"/>
    </source>
</evidence>
<dbReference type="InterPro" id="IPR037066">
    <property type="entry name" value="Plug_dom_sf"/>
</dbReference>
<protein>
    <submittedName>
        <fullName evidence="17">TonB-dependent receptor</fullName>
    </submittedName>
</protein>
<name>A0A6N8IXB5_9BURK</name>
<comment type="subcellular location">
    <subcellularLocation>
        <location evidence="1 11">Cell outer membrane</location>
        <topology evidence="1 11">Multi-pass membrane protein</topology>
    </subcellularLocation>
</comment>
<dbReference type="InterPro" id="IPR000531">
    <property type="entry name" value="Beta-barrel_TonB"/>
</dbReference>
<dbReference type="PANTHER" id="PTHR30069:SF27">
    <property type="entry name" value="BLL4766 PROTEIN"/>
    <property type="match status" value="1"/>
</dbReference>
<dbReference type="CDD" id="cd01347">
    <property type="entry name" value="ligand_gated_channel"/>
    <property type="match status" value="1"/>
</dbReference>
<evidence type="ECO:0000313" key="18">
    <source>
        <dbReference type="Proteomes" id="UP000469385"/>
    </source>
</evidence>
<feature type="domain" description="TonB-dependent receptor-like beta-barrel" evidence="15">
    <location>
        <begin position="206"/>
        <end position="610"/>
    </location>
</feature>
<keyword evidence="9 17" id="KW-0675">Receptor</keyword>
<feature type="domain" description="TonB-dependent receptor plug" evidence="16">
    <location>
        <begin position="46"/>
        <end position="154"/>
    </location>
</feature>
<dbReference type="Pfam" id="PF07715">
    <property type="entry name" value="Plug"/>
    <property type="match status" value="1"/>
</dbReference>
<evidence type="ECO:0000256" key="11">
    <source>
        <dbReference type="PROSITE-ProRule" id="PRU01360"/>
    </source>
</evidence>
<keyword evidence="6 14" id="KW-0732">Signal</keyword>
<dbReference type="Gene3D" id="2.40.170.20">
    <property type="entry name" value="TonB-dependent receptor, beta-barrel domain"/>
    <property type="match status" value="1"/>
</dbReference>
<gene>
    <name evidence="17" type="ORF">GON04_18315</name>
</gene>
<feature type="chain" id="PRO_5027056841" evidence="14">
    <location>
        <begin position="27"/>
        <end position="647"/>
    </location>
</feature>
<dbReference type="AlphaFoldDB" id="A0A6N8IXB5"/>
<keyword evidence="8 11" id="KW-0472">Membrane</keyword>
<evidence type="ECO:0000256" key="9">
    <source>
        <dbReference type="ARBA" id="ARBA00023170"/>
    </source>
</evidence>
<evidence type="ECO:0000259" key="15">
    <source>
        <dbReference type="Pfam" id="PF00593"/>
    </source>
</evidence>
<dbReference type="InterPro" id="IPR010917">
    <property type="entry name" value="TonB_rcpt_CS"/>
</dbReference>
<dbReference type="InterPro" id="IPR012910">
    <property type="entry name" value="Plug_dom"/>
</dbReference>
<feature type="short sequence motif" description="TonB C-terminal box" evidence="12">
    <location>
        <begin position="630"/>
        <end position="647"/>
    </location>
</feature>